<gene>
    <name evidence="1" type="ORF">OO014_14985</name>
</gene>
<sequence>APGVLRGVSSWRSVMLQFRGSPLIDWEENLPRVPLPVLQRNARAVADRLVVHLAGHAGLLGR</sequence>
<name>A0ABT5GJZ1_9MICO</name>
<comment type="caution">
    <text evidence="1">The sequence shown here is derived from an EMBL/GenBank/DDBJ whole genome shotgun (WGS) entry which is preliminary data.</text>
</comment>
<keyword evidence="2" id="KW-1185">Reference proteome</keyword>
<evidence type="ECO:0000313" key="2">
    <source>
        <dbReference type="Proteomes" id="UP001150259"/>
    </source>
</evidence>
<reference evidence="1 2" key="1">
    <citation type="submission" date="2022-11" db="EMBL/GenBank/DDBJ databases">
        <title>Anaerobic phenanthrene biodegradation by a DNRA strain PheN6.</title>
        <authorList>
            <person name="Zhang Z."/>
        </authorList>
    </citation>
    <scope>NUCLEOTIDE SEQUENCE [LARGE SCALE GENOMIC DNA]</scope>
    <source>
        <strain evidence="1 2">PheN6</strain>
    </source>
</reference>
<protein>
    <submittedName>
        <fullName evidence="1">Uncharacterized protein</fullName>
    </submittedName>
</protein>
<proteinExistence type="predicted"/>
<dbReference type="EMBL" id="JAPFQL010000074">
    <property type="protein sequence ID" value="MDC5698562.1"/>
    <property type="molecule type" value="Genomic_DNA"/>
</dbReference>
<dbReference type="Proteomes" id="UP001150259">
    <property type="component" value="Unassembled WGS sequence"/>
</dbReference>
<organism evidence="1 2">
    <name type="scientific">Intrasporangium calvum</name>
    <dbReference type="NCBI Taxonomy" id="53358"/>
    <lineage>
        <taxon>Bacteria</taxon>
        <taxon>Bacillati</taxon>
        <taxon>Actinomycetota</taxon>
        <taxon>Actinomycetes</taxon>
        <taxon>Micrococcales</taxon>
        <taxon>Intrasporangiaceae</taxon>
        <taxon>Intrasporangium</taxon>
    </lineage>
</organism>
<accession>A0ABT5GJZ1</accession>
<evidence type="ECO:0000313" key="1">
    <source>
        <dbReference type="EMBL" id="MDC5698562.1"/>
    </source>
</evidence>
<feature type="non-terminal residue" evidence="1">
    <location>
        <position position="1"/>
    </location>
</feature>